<name>A0AC35U323_9BILA</name>
<evidence type="ECO:0000313" key="2">
    <source>
        <dbReference type="WBParaSite" id="RSKR_0000718000.1"/>
    </source>
</evidence>
<sequence length="222" mass="25762">MTDFNSDICVETNNQKLTLPKEICPSNGKHKLQSRWALWYLKGDRNKEWEDCLKMVSVFDTVEDFWALYHHIQLASGLNWGSDYYLFKEGIKPMWEDANNVKGGRWLVVVDKAKRSTRLDTYWIELMMAIIGEQFDNHGKYICGAVVNIRAKGDKVSLWTRDATKDDVNLRIGQILKEKLEIPDSESIRYEVHKDSSNKTGSMVKPRIVIPEKPAPRQEIKN</sequence>
<reference evidence="2" key="1">
    <citation type="submission" date="2016-11" db="UniProtKB">
        <authorList>
            <consortium name="WormBaseParasite"/>
        </authorList>
    </citation>
    <scope>IDENTIFICATION</scope>
    <source>
        <strain evidence="2">KR3021</strain>
    </source>
</reference>
<dbReference type="Proteomes" id="UP000095286">
    <property type="component" value="Unplaced"/>
</dbReference>
<dbReference type="WBParaSite" id="RSKR_0000718000.1">
    <property type="protein sequence ID" value="RSKR_0000718000.1"/>
    <property type="gene ID" value="RSKR_0000718000"/>
</dbReference>
<evidence type="ECO:0000313" key="1">
    <source>
        <dbReference type="Proteomes" id="UP000095286"/>
    </source>
</evidence>
<organism evidence="1 2">
    <name type="scientific">Rhabditophanes sp. KR3021</name>
    <dbReference type="NCBI Taxonomy" id="114890"/>
    <lineage>
        <taxon>Eukaryota</taxon>
        <taxon>Metazoa</taxon>
        <taxon>Ecdysozoa</taxon>
        <taxon>Nematoda</taxon>
        <taxon>Chromadorea</taxon>
        <taxon>Rhabditida</taxon>
        <taxon>Tylenchina</taxon>
        <taxon>Panagrolaimomorpha</taxon>
        <taxon>Strongyloidoidea</taxon>
        <taxon>Alloionematidae</taxon>
        <taxon>Rhabditophanes</taxon>
    </lineage>
</organism>
<protein>
    <submittedName>
        <fullName evidence="2">EIF-4F 25 kDa subunit</fullName>
    </submittedName>
</protein>
<proteinExistence type="predicted"/>
<accession>A0AC35U323</accession>